<keyword evidence="3" id="KW-1185">Reference proteome</keyword>
<gene>
    <name evidence="2" type="ORF">FNJ87_12455</name>
</gene>
<reference evidence="2 3" key="1">
    <citation type="submission" date="2020-11" db="EMBL/GenBank/DDBJ databases">
        <title>P. mediterranea TC4 genome.</title>
        <authorList>
            <person name="Molmeret M."/>
        </authorList>
    </citation>
    <scope>NUCLEOTIDE SEQUENCE [LARGE SCALE GENOMIC DNA]</scope>
    <source>
        <strain evidence="2 3">TC4</strain>
    </source>
</reference>
<sequence>ILLLHLFQEQDYQNNQSSKEIPWRWILRGIGLLALVVGLIAKFAGNKAEFKDYDRRNRKP</sequence>
<accession>A0ABS0A6V7</accession>
<evidence type="ECO:0000313" key="2">
    <source>
        <dbReference type="EMBL" id="MBF4985110.1"/>
    </source>
</evidence>
<name>A0ABS0A6V7_9FLAO</name>
<dbReference type="EMBL" id="JADKYU010000653">
    <property type="protein sequence ID" value="MBF4985110.1"/>
    <property type="molecule type" value="Genomic_DNA"/>
</dbReference>
<feature type="transmembrane region" description="Helical" evidence="1">
    <location>
        <begin position="25"/>
        <end position="45"/>
    </location>
</feature>
<comment type="caution">
    <text evidence="2">The sequence shown here is derived from an EMBL/GenBank/DDBJ whole genome shotgun (WGS) entry which is preliminary data.</text>
</comment>
<keyword evidence="1" id="KW-0812">Transmembrane</keyword>
<evidence type="ECO:0000256" key="1">
    <source>
        <dbReference type="SAM" id="Phobius"/>
    </source>
</evidence>
<organism evidence="2 3">
    <name type="scientific">Nonlabens mediterrranea</name>
    <dbReference type="NCBI Taxonomy" id="1419947"/>
    <lineage>
        <taxon>Bacteria</taxon>
        <taxon>Pseudomonadati</taxon>
        <taxon>Bacteroidota</taxon>
        <taxon>Flavobacteriia</taxon>
        <taxon>Flavobacteriales</taxon>
        <taxon>Flavobacteriaceae</taxon>
        <taxon>Nonlabens</taxon>
    </lineage>
</organism>
<dbReference type="Proteomes" id="UP001194729">
    <property type="component" value="Unassembled WGS sequence"/>
</dbReference>
<keyword evidence="1" id="KW-0472">Membrane</keyword>
<evidence type="ECO:0000313" key="3">
    <source>
        <dbReference type="Proteomes" id="UP001194729"/>
    </source>
</evidence>
<proteinExistence type="predicted"/>
<protein>
    <submittedName>
        <fullName evidence="2">Uncharacterized protein</fullName>
    </submittedName>
</protein>
<keyword evidence="1" id="KW-1133">Transmembrane helix</keyword>
<feature type="non-terminal residue" evidence="2">
    <location>
        <position position="1"/>
    </location>
</feature>